<keyword evidence="6" id="KW-0997">Cell inner membrane</keyword>
<keyword evidence="4 14" id="KW-0813">Transport</keyword>
<keyword evidence="18" id="KW-1185">Reference proteome</keyword>
<evidence type="ECO:0000256" key="9">
    <source>
        <dbReference type="ARBA" id="ARBA00022837"/>
    </source>
</evidence>
<evidence type="ECO:0000256" key="7">
    <source>
        <dbReference type="ARBA" id="ARBA00022692"/>
    </source>
</evidence>
<dbReference type="Proteomes" id="UP000601768">
    <property type="component" value="Unassembled WGS sequence"/>
</dbReference>
<evidence type="ECO:0000313" key="18">
    <source>
        <dbReference type="Proteomes" id="UP000601768"/>
    </source>
</evidence>
<evidence type="ECO:0000313" key="17">
    <source>
        <dbReference type="EMBL" id="MBC3765865.1"/>
    </source>
</evidence>
<reference evidence="17" key="1">
    <citation type="journal article" date="2018" name="Int. J. Syst. Evol. Microbiol.">
        <title>Neptunicella marina gen. nov., sp. nov., isolated from surface seawater.</title>
        <authorList>
            <person name="Liu X."/>
            <person name="Lai Q."/>
            <person name="Du Y."/>
            <person name="Zhang X."/>
            <person name="Liu Z."/>
            <person name="Sun F."/>
            <person name="Shao Z."/>
        </authorList>
    </citation>
    <scope>NUCLEOTIDE SEQUENCE</scope>
    <source>
        <strain evidence="17">S27-2</strain>
    </source>
</reference>
<dbReference type="EMBL" id="JACNEP010000005">
    <property type="protein sequence ID" value="MBC3765865.1"/>
    <property type="molecule type" value="Genomic_DNA"/>
</dbReference>
<comment type="subcellular location">
    <subcellularLocation>
        <location evidence="2 14">Cell inner membrane</location>
        <topology evidence="2 14">Multi-pass membrane protein</topology>
    </subcellularLocation>
</comment>
<comment type="similarity">
    <text evidence="3 14">Belongs to the GSP F family.</text>
</comment>
<feature type="transmembrane region" description="Helical" evidence="15">
    <location>
        <begin position="170"/>
        <end position="193"/>
    </location>
</feature>
<evidence type="ECO:0000256" key="10">
    <source>
        <dbReference type="ARBA" id="ARBA00022927"/>
    </source>
</evidence>
<evidence type="ECO:0000256" key="13">
    <source>
        <dbReference type="ARBA" id="ARBA00030750"/>
    </source>
</evidence>
<evidence type="ECO:0000256" key="11">
    <source>
        <dbReference type="ARBA" id="ARBA00022989"/>
    </source>
</evidence>
<dbReference type="NCBIfam" id="TIGR02120">
    <property type="entry name" value="GspF"/>
    <property type="match status" value="1"/>
</dbReference>
<dbReference type="PROSITE" id="PS00874">
    <property type="entry name" value="T2SP_F"/>
    <property type="match status" value="1"/>
</dbReference>
<dbReference type="GO" id="GO:0005886">
    <property type="term" value="C:plasma membrane"/>
    <property type="evidence" value="ECO:0007669"/>
    <property type="project" value="UniProtKB-SubCell"/>
</dbReference>
<dbReference type="Gene3D" id="1.20.81.30">
    <property type="entry name" value="Type II secretion system (T2SS), domain F"/>
    <property type="match status" value="2"/>
</dbReference>
<keyword evidence="5" id="KW-1003">Cell membrane</keyword>
<evidence type="ECO:0000256" key="15">
    <source>
        <dbReference type="SAM" id="Phobius"/>
    </source>
</evidence>
<dbReference type="InterPro" id="IPR003004">
    <property type="entry name" value="GspF/PilC"/>
</dbReference>
<dbReference type="Pfam" id="PF00482">
    <property type="entry name" value="T2SSF"/>
    <property type="match status" value="2"/>
</dbReference>
<dbReference type="RefSeq" id="WP_186506325.1">
    <property type="nucleotide sequence ID" value="NZ_JACNEP010000005.1"/>
</dbReference>
<evidence type="ECO:0000256" key="6">
    <source>
        <dbReference type="ARBA" id="ARBA00022519"/>
    </source>
</evidence>
<organism evidence="17 18">
    <name type="scientific">Neptunicella marina</name>
    <dbReference type="NCBI Taxonomy" id="2125989"/>
    <lineage>
        <taxon>Bacteria</taxon>
        <taxon>Pseudomonadati</taxon>
        <taxon>Pseudomonadota</taxon>
        <taxon>Gammaproteobacteria</taxon>
        <taxon>Alteromonadales</taxon>
        <taxon>Alteromonadaceae</taxon>
        <taxon>Neptunicella</taxon>
    </lineage>
</organism>
<evidence type="ECO:0000256" key="2">
    <source>
        <dbReference type="ARBA" id="ARBA00004429"/>
    </source>
</evidence>
<feature type="domain" description="Type II secretion system protein GspF" evidence="16">
    <location>
        <begin position="275"/>
        <end position="396"/>
    </location>
</feature>
<reference evidence="17" key="2">
    <citation type="submission" date="2020-08" db="EMBL/GenBank/DDBJ databases">
        <authorList>
            <person name="Lai Q."/>
        </authorList>
    </citation>
    <scope>NUCLEOTIDE SEQUENCE</scope>
    <source>
        <strain evidence="17">S27-2</strain>
    </source>
</reference>
<dbReference type="FunFam" id="1.20.81.30:FF:000001">
    <property type="entry name" value="Type II secretion system protein F"/>
    <property type="match status" value="2"/>
</dbReference>
<keyword evidence="8" id="KW-0479">Metal-binding</keyword>
<evidence type="ECO:0000256" key="8">
    <source>
        <dbReference type="ARBA" id="ARBA00022723"/>
    </source>
</evidence>
<dbReference type="InterPro" id="IPR001992">
    <property type="entry name" value="T2SS_GspF/T4SS_PilC_CS"/>
</dbReference>
<sequence length="404" mass="44538">MPAFSYKAMDKTGRNKNGVVEADNARQVRQQLREKQLIPLEVEAVVEKASKSTGGITLFKQGISATDLALLTRQMSTLIEASLPIEEALQAVAEQSEKPRHKNMMMAVRAKVIEGHSLADAMAEFPHVFDQLYRAMVAAGEKSGHLDTVLLKLADYTENRQQIRSKVTQALIYPALMMTVAIGIVTLLLTYVVPQIVGQFDNLGQELPNITKILIAISEWVQDYLIYAVILIVIGLFTLNRLLQQPLFKKRFHRSLLKVPVLGKVTKGLNTARYASTLSILTSSAVPLLEGMRIASGVLQNVYIRDLLDDASVKVKEGASLRGSLEQTRIFPPMMMHMIASGERSGELQSMLARAAQNQDREFEAQVGIALSIMGPVLILSMAAIVFFIVIAILLPIISMNSLI</sequence>
<dbReference type="PANTHER" id="PTHR30012">
    <property type="entry name" value="GENERAL SECRETION PATHWAY PROTEIN"/>
    <property type="match status" value="1"/>
</dbReference>
<accession>A0A8J6IQP1</accession>
<evidence type="ECO:0000256" key="5">
    <source>
        <dbReference type="ARBA" id="ARBA00022475"/>
    </source>
</evidence>
<comment type="function">
    <text evidence="1">Component of the type II secretion system inner membrane complex required for the energy-dependent secretion of extracellular factors such as proteases and toxins from the periplasm.</text>
</comment>
<dbReference type="AlphaFoldDB" id="A0A8J6IQP1"/>
<keyword evidence="7 14" id="KW-0812">Transmembrane</keyword>
<name>A0A8J6IQP1_9ALTE</name>
<feature type="transmembrane region" description="Helical" evidence="15">
    <location>
        <begin position="224"/>
        <end position="243"/>
    </location>
</feature>
<feature type="transmembrane region" description="Helical" evidence="15">
    <location>
        <begin position="377"/>
        <end position="398"/>
    </location>
</feature>
<evidence type="ECO:0000256" key="1">
    <source>
        <dbReference type="ARBA" id="ARBA00002684"/>
    </source>
</evidence>
<evidence type="ECO:0000256" key="12">
    <source>
        <dbReference type="ARBA" id="ARBA00023136"/>
    </source>
</evidence>
<dbReference type="GO" id="GO:0015627">
    <property type="term" value="C:type II protein secretion system complex"/>
    <property type="evidence" value="ECO:0007669"/>
    <property type="project" value="InterPro"/>
</dbReference>
<dbReference type="InterPro" id="IPR011850">
    <property type="entry name" value="T2SS_GspF"/>
</dbReference>
<dbReference type="GO" id="GO:0046872">
    <property type="term" value="F:metal ion binding"/>
    <property type="evidence" value="ECO:0007669"/>
    <property type="project" value="UniProtKB-KW"/>
</dbReference>
<dbReference type="PANTHER" id="PTHR30012:SF0">
    <property type="entry name" value="TYPE II SECRETION SYSTEM PROTEIN F-RELATED"/>
    <property type="match status" value="1"/>
</dbReference>
<gene>
    <name evidence="17" type="primary">gspF</name>
    <name evidence="17" type="ORF">H8B19_08250</name>
</gene>
<feature type="domain" description="Type II secretion system protein GspF" evidence="16">
    <location>
        <begin position="72"/>
        <end position="194"/>
    </location>
</feature>
<evidence type="ECO:0000256" key="14">
    <source>
        <dbReference type="RuleBase" id="RU003923"/>
    </source>
</evidence>
<dbReference type="InterPro" id="IPR018076">
    <property type="entry name" value="T2SS_GspF_dom"/>
</dbReference>
<dbReference type="GO" id="GO:0015628">
    <property type="term" value="P:protein secretion by the type II secretion system"/>
    <property type="evidence" value="ECO:0007669"/>
    <property type="project" value="InterPro"/>
</dbReference>
<keyword evidence="10" id="KW-0653">Protein transport</keyword>
<evidence type="ECO:0000256" key="3">
    <source>
        <dbReference type="ARBA" id="ARBA00005745"/>
    </source>
</evidence>
<dbReference type="PRINTS" id="PR00812">
    <property type="entry name" value="BCTERIALGSPF"/>
</dbReference>
<evidence type="ECO:0000259" key="16">
    <source>
        <dbReference type="Pfam" id="PF00482"/>
    </source>
</evidence>
<dbReference type="InterPro" id="IPR042094">
    <property type="entry name" value="T2SS_GspF_sf"/>
</dbReference>
<proteinExistence type="inferred from homology"/>
<keyword evidence="11 15" id="KW-1133">Transmembrane helix</keyword>
<keyword evidence="9" id="KW-0106">Calcium</keyword>
<protein>
    <recommendedName>
        <fullName evidence="13">General secretion pathway protein F</fullName>
    </recommendedName>
</protein>
<comment type="caution">
    <text evidence="17">The sequence shown here is derived from an EMBL/GenBank/DDBJ whole genome shotgun (WGS) entry which is preliminary data.</text>
</comment>
<keyword evidence="12 15" id="KW-0472">Membrane</keyword>
<evidence type="ECO:0000256" key="4">
    <source>
        <dbReference type="ARBA" id="ARBA00022448"/>
    </source>
</evidence>